<evidence type="ECO:0000256" key="1">
    <source>
        <dbReference type="ARBA" id="ARBA00004651"/>
    </source>
</evidence>
<evidence type="ECO:0000256" key="13">
    <source>
        <dbReference type="RuleBase" id="RU004429"/>
    </source>
</evidence>
<evidence type="ECO:0000313" key="14">
    <source>
        <dbReference type="EMBL" id="KOH43707.1"/>
    </source>
</evidence>
<organism evidence="14 15">
    <name type="scientific">Sunxiuqinia dokdonensis</name>
    <dbReference type="NCBI Taxonomy" id="1409788"/>
    <lineage>
        <taxon>Bacteria</taxon>
        <taxon>Pseudomonadati</taxon>
        <taxon>Bacteroidota</taxon>
        <taxon>Bacteroidia</taxon>
        <taxon>Marinilabiliales</taxon>
        <taxon>Prolixibacteraceae</taxon>
        <taxon>Sunxiuqinia</taxon>
    </lineage>
</organism>
<feature type="transmembrane region" description="Helical" evidence="13">
    <location>
        <begin position="29"/>
        <end position="50"/>
    </location>
</feature>
<dbReference type="EMBL" id="LGIA01000180">
    <property type="protein sequence ID" value="KOH43707.1"/>
    <property type="molecule type" value="Genomic_DNA"/>
</dbReference>
<dbReference type="GO" id="GO:0048038">
    <property type="term" value="F:quinone binding"/>
    <property type="evidence" value="ECO:0007669"/>
    <property type="project" value="UniProtKB-UniRule"/>
</dbReference>
<keyword evidence="14" id="KW-0560">Oxidoreductase</keyword>
<evidence type="ECO:0000256" key="2">
    <source>
        <dbReference type="ARBA" id="ARBA00005698"/>
    </source>
</evidence>
<comment type="function">
    <text evidence="13">NDH-1 shuttles electrons from NADH, via FMN and iron-sulfur (Fe-S) centers, to quinones in the respiratory chain. Couples the redox reaction to proton translocation (for every two electrons transferred, four hydrogen ions are translocated across the cytoplasmic membrane), and thus conserves the redox energy in a proton gradient.</text>
</comment>
<keyword evidence="15" id="KW-1185">Reference proteome</keyword>
<dbReference type="Pfam" id="PF00499">
    <property type="entry name" value="Oxidored_q3"/>
    <property type="match status" value="1"/>
</dbReference>
<dbReference type="GO" id="GO:0005886">
    <property type="term" value="C:plasma membrane"/>
    <property type="evidence" value="ECO:0007669"/>
    <property type="project" value="UniProtKB-SubCell"/>
</dbReference>
<evidence type="ECO:0000256" key="12">
    <source>
        <dbReference type="ARBA" id="ARBA00047712"/>
    </source>
</evidence>
<evidence type="ECO:0000256" key="9">
    <source>
        <dbReference type="ARBA" id="ARBA00023027"/>
    </source>
</evidence>
<evidence type="ECO:0000256" key="11">
    <source>
        <dbReference type="ARBA" id="ARBA00025811"/>
    </source>
</evidence>
<evidence type="ECO:0000313" key="15">
    <source>
        <dbReference type="Proteomes" id="UP000036958"/>
    </source>
</evidence>
<dbReference type="Gene3D" id="1.20.120.1200">
    <property type="entry name" value="NADH-ubiquinone/plastoquinone oxidoreductase chain 6, subunit NuoJ"/>
    <property type="match status" value="1"/>
</dbReference>
<dbReference type="FunFam" id="1.20.120.1200:FF:000001">
    <property type="entry name" value="NADH-quinone oxidoreductase subunit J"/>
    <property type="match status" value="1"/>
</dbReference>
<dbReference type="Proteomes" id="UP000036958">
    <property type="component" value="Unassembled WGS sequence"/>
</dbReference>
<reference evidence="15" key="1">
    <citation type="submission" date="2015-07" db="EMBL/GenBank/DDBJ databases">
        <title>Genome sequencing of Sunxiuqinia dokdonensis strain SK.</title>
        <authorList>
            <person name="Ahn S."/>
            <person name="Kim B.-C."/>
        </authorList>
    </citation>
    <scope>NUCLEOTIDE SEQUENCE [LARGE SCALE GENOMIC DNA]</scope>
    <source>
        <strain evidence="15">SK</strain>
    </source>
</reference>
<feature type="transmembrane region" description="Helical" evidence="13">
    <location>
        <begin position="97"/>
        <end position="116"/>
    </location>
</feature>
<evidence type="ECO:0000256" key="3">
    <source>
        <dbReference type="ARBA" id="ARBA00019907"/>
    </source>
</evidence>
<evidence type="ECO:0000256" key="10">
    <source>
        <dbReference type="ARBA" id="ARBA00023136"/>
    </source>
</evidence>
<evidence type="ECO:0000256" key="7">
    <source>
        <dbReference type="ARBA" id="ARBA00022967"/>
    </source>
</evidence>
<proteinExistence type="inferred from homology"/>
<dbReference type="PATRIC" id="fig|1409788.3.peg.3562"/>
<dbReference type="NCBIfam" id="NF005162">
    <property type="entry name" value="PRK06638.1-1"/>
    <property type="match status" value="1"/>
</dbReference>
<keyword evidence="5 13" id="KW-0812">Transmembrane</keyword>
<dbReference type="STRING" id="1409788.NC99_34760"/>
<dbReference type="PANTHER" id="PTHR33269:SF17">
    <property type="entry name" value="NADH-UBIQUINONE OXIDOREDUCTASE CHAIN 6"/>
    <property type="match status" value="1"/>
</dbReference>
<dbReference type="GO" id="GO:0016491">
    <property type="term" value="F:oxidoreductase activity"/>
    <property type="evidence" value="ECO:0007669"/>
    <property type="project" value="UniProtKB-KW"/>
</dbReference>
<keyword evidence="4 13" id="KW-1003">Cell membrane</keyword>
<keyword evidence="6 13" id="KW-0874">Quinone</keyword>
<evidence type="ECO:0000256" key="4">
    <source>
        <dbReference type="ARBA" id="ARBA00022475"/>
    </source>
</evidence>
<keyword evidence="10 13" id="KW-0472">Membrane</keyword>
<dbReference type="RefSeq" id="WP_053185913.1">
    <property type="nucleotide sequence ID" value="NZ_LGIA01000180.1"/>
</dbReference>
<keyword evidence="7" id="KW-1278">Translocase</keyword>
<name>A0A0L8V6A1_9BACT</name>
<comment type="caution">
    <text evidence="14">The sequence shown here is derived from an EMBL/GenBank/DDBJ whole genome shotgun (WGS) entry which is preliminary data.</text>
</comment>
<comment type="similarity">
    <text evidence="2 13">Belongs to the complex I subunit 6 family.</text>
</comment>
<feature type="transmembrane region" description="Helical" evidence="13">
    <location>
        <begin position="6"/>
        <end position="22"/>
    </location>
</feature>
<keyword evidence="9 13" id="KW-0520">NAD</keyword>
<dbReference type="PANTHER" id="PTHR33269">
    <property type="entry name" value="NADH-UBIQUINONE OXIDOREDUCTASE CHAIN 6"/>
    <property type="match status" value="1"/>
</dbReference>
<dbReference type="InterPro" id="IPR042106">
    <property type="entry name" value="Nuo/plastoQ_OxRdtase_6_NuoJ"/>
</dbReference>
<gene>
    <name evidence="14" type="ORF">NC99_34760</name>
</gene>
<dbReference type="AlphaFoldDB" id="A0A0L8V6A1"/>
<evidence type="ECO:0000256" key="5">
    <source>
        <dbReference type="ARBA" id="ARBA00022692"/>
    </source>
</evidence>
<dbReference type="GO" id="GO:0008137">
    <property type="term" value="F:NADH dehydrogenase (ubiquinone) activity"/>
    <property type="evidence" value="ECO:0007669"/>
    <property type="project" value="UniProtKB-UniRule"/>
</dbReference>
<accession>A0A0L8V6A1</accession>
<sequence>MNILFYIAATAAIVSTLMMVISKNVVHSLLFLIVSLFSVSVVMFIIGAPFVAALEVIIYAGAIMVLFVFVIMMLNLSDEEKRKKRLMKSKIWIGPSAISLILLAEMVYVLTAQPGYAMGQEVVLPVAVGELMFTKYIVVVELAAFLLIAGIIGAYHLGQKEKTVHHRYLKNKNQEL</sequence>
<comment type="subunit">
    <text evidence="11">Composed of 13 different subunits. Subunits NuoA, H, J, K, L, M, N constitute the membrane sector of the complex.</text>
</comment>
<evidence type="ECO:0000256" key="6">
    <source>
        <dbReference type="ARBA" id="ARBA00022719"/>
    </source>
</evidence>
<protein>
    <recommendedName>
        <fullName evidence="3 13">NADH-quinone oxidoreductase subunit J</fullName>
        <ecNumber evidence="13">7.1.1.-</ecNumber>
    </recommendedName>
</protein>
<dbReference type="InterPro" id="IPR001457">
    <property type="entry name" value="NADH_UbQ/plastoQ_OxRdtase_su6"/>
</dbReference>
<evidence type="ECO:0000256" key="8">
    <source>
        <dbReference type="ARBA" id="ARBA00022989"/>
    </source>
</evidence>
<keyword evidence="8 13" id="KW-1133">Transmembrane helix</keyword>
<feature type="transmembrane region" description="Helical" evidence="13">
    <location>
        <begin position="136"/>
        <end position="157"/>
    </location>
</feature>
<feature type="transmembrane region" description="Helical" evidence="13">
    <location>
        <begin position="56"/>
        <end position="76"/>
    </location>
</feature>
<dbReference type="OrthoDB" id="1078059at2"/>
<comment type="catalytic activity">
    <reaction evidence="12 13">
        <text>a quinone + NADH + 5 H(+)(in) = a quinol + NAD(+) + 4 H(+)(out)</text>
        <dbReference type="Rhea" id="RHEA:57888"/>
        <dbReference type="ChEBI" id="CHEBI:15378"/>
        <dbReference type="ChEBI" id="CHEBI:24646"/>
        <dbReference type="ChEBI" id="CHEBI:57540"/>
        <dbReference type="ChEBI" id="CHEBI:57945"/>
        <dbReference type="ChEBI" id="CHEBI:132124"/>
    </reaction>
</comment>
<dbReference type="EC" id="7.1.1.-" evidence="13"/>
<comment type="subcellular location">
    <subcellularLocation>
        <location evidence="1 13">Cell membrane</location>
        <topology evidence="1 13">Multi-pass membrane protein</topology>
    </subcellularLocation>
</comment>